<evidence type="ECO:0000313" key="2">
    <source>
        <dbReference type="EMBL" id="DAD55329.1"/>
    </source>
</evidence>
<proteinExistence type="predicted"/>
<organism evidence="2">
    <name type="scientific">Podoviridae sp. ct5O42</name>
    <dbReference type="NCBI Taxonomy" id="2826084"/>
    <lineage>
        <taxon>Viruses</taxon>
        <taxon>Duplodnaviria</taxon>
        <taxon>Heunggongvirae</taxon>
        <taxon>Uroviricota</taxon>
        <taxon>Caudoviricetes</taxon>
    </lineage>
</organism>
<accession>A0A8D9PDS3</accession>
<sequence length="199" mass="22953">MPGVRRGNRYPVQEYLRRDRWVRWLHPNGGRMGGKEMSLSLYHIDQALEALIDPETGELLDYDAFEQLQMDREHKIENMVCWSKSLDAEAKAIRDEEKELAERRRTMERKRDRLRDYVDRALDGHPFQTAKCSVTYRKSTAVEITNMEELVQWCMDNGYDGKVTYAAPTVAKSDIAPLLKAGVAVDGAEIAERMNMGVK</sequence>
<dbReference type="Pfam" id="PF05565">
    <property type="entry name" value="Sipho_Gp157"/>
    <property type="match status" value="1"/>
</dbReference>
<dbReference type="InterPro" id="IPR008840">
    <property type="entry name" value="Sipho_Gp157"/>
</dbReference>
<reference evidence="2" key="1">
    <citation type="journal article" date="2021" name="Proc. Natl. Acad. Sci. U.S.A.">
        <title>A Catalog of Tens of Thousands of Viruses from Human Metagenomes Reveals Hidden Associations with Chronic Diseases.</title>
        <authorList>
            <person name="Tisza M.J."/>
            <person name="Buck C.B."/>
        </authorList>
    </citation>
    <scope>NUCLEOTIDE SEQUENCE</scope>
    <source>
        <strain evidence="2">Ct5O42</strain>
    </source>
</reference>
<feature type="coiled-coil region" evidence="1">
    <location>
        <begin position="83"/>
        <end position="113"/>
    </location>
</feature>
<name>A0A8D9PDS3_9CAUD</name>
<keyword evidence="1" id="KW-0175">Coiled coil</keyword>
<evidence type="ECO:0000256" key="1">
    <source>
        <dbReference type="SAM" id="Coils"/>
    </source>
</evidence>
<protein>
    <submittedName>
        <fullName evidence="2">Resistance protein</fullName>
    </submittedName>
</protein>
<dbReference type="EMBL" id="BK014723">
    <property type="protein sequence ID" value="DAD55329.1"/>
    <property type="molecule type" value="Genomic_DNA"/>
</dbReference>